<comment type="subcellular location">
    <subcellularLocation>
        <location evidence="2">Cytoplasm</location>
    </subcellularLocation>
    <subcellularLocation>
        <location evidence="1">Mitochondrion</location>
    </subcellularLocation>
</comment>
<dbReference type="PANTHER" id="PTHR21393">
    <property type="entry name" value="MITOCHONDRIAL 28S RIBOSOMAL PROTEIN S27"/>
    <property type="match status" value="1"/>
</dbReference>
<keyword evidence="7" id="KW-0810">Translation regulation</keyword>
<evidence type="ECO:0000256" key="13">
    <source>
        <dbReference type="ARBA" id="ARBA00023274"/>
    </source>
</evidence>
<evidence type="ECO:0000256" key="7">
    <source>
        <dbReference type="ARBA" id="ARBA00022845"/>
    </source>
</evidence>
<keyword evidence="20" id="KW-1185">Reference proteome</keyword>
<dbReference type="Pfam" id="PF10037">
    <property type="entry name" value="MRP-S27"/>
    <property type="match status" value="1"/>
</dbReference>
<reference evidence="19" key="1">
    <citation type="submission" date="2025-08" db="UniProtKB">
        <authorList>
            <consortium name="Ensembl"/>
        </authorList>
    </citation>
    <scope>IDENTIFICATION</scope>
</reference>
<dbReference type="InterPro" id="IPR019266">
    <property type="entry name" value="Ribosomal_mS27"/>
</dbReference>
<dbReference type="Proteomes" id="UP000694388">
    <property type="component" value="Unplaced"/>
</dbReference>
<protein>
    <recommendedName>
        <fullName evidence="15">Small ribosomal subunit protein mS27</fullName>
    </recommendedName>
    <alternativeName>
        <fullName evidence="17">28S ribosomal protein S27, mitochondrial</fullName>
    </alternativeName>
    <alternativeName>
        <fullName evidence="16">Mitochondrial ribosomal protein S27</fullName>
    </alternativeName>
</protein>
<evidence type="ECO:0000256" key="2">
    <source>
        <dbReference type="ARBA" id="ARBA00004496"/>
    </source>
</evidence>
<accession>A0A8C4QD00</accession>
<dbReference type="AlphaFoldDB" id="A0A8C4QD00"/>
<comment type="similarity">
    <text evidence="14">Belongs to the mitochondrion-specific ribosomal protein mS27 family.</text>
</comment>
<keyword evidence="4" id="KW-0820">tRNA-binding</keyword>
<evidence type="ECO:0000256" key="5">
    <source>
        <dbReference type="ARBA" id="ARBA00022730"/>
    </source>
</evidence>
<dbReference type="FunFam" id="1.25.40.10:FF:000232">
    <property type="entry name" value="28S ribosomal protein S27, mitochondrial"/>
    <property type="match status" value="1"/>
</dbReference>
<evidence type="ECO:0000256" key="15">
    <source>
        <dbReference type="ARBA" id="ARBA00069223"/>
    </source>
</evidence>
<evidence type="ECO:0000256" key="3">
    <source>
        <dbReference type="ARBA" id="ARBA00022490"/>
    </source>
</evidence>
<proteinExistence type="inferred from homology"/>
<keyword evidence="9" id="KW-0809">Transit peptide</keyword>
<dbReference type="GO" id="GO:0019843">
    <property type="term" value="F:rRNA binding"/>
    <property type="evidence" value="ECO:0007669"/>
    <property type="project" value="UniProtKB-KW"/>
</dbReference>
<evidence type="ECO:0000256" key="17">
    <source>
        <dbReference type="ARBA" id="ARBA00075386"/>
    </source>
</evidence>
<reference evidence="19" key="2">
    <citation type="submission" date="2025-09" db="UniProtKB">
        <authorList>
            <consortium name="Ensembl"/>
        </authorList>
    </citation>
    <scope>IDENTIFICATION</scope>
</reference>
<dbReference type="GO" id="GO:0005743">
    <property type="term" value="C:mitochondrial inner membrane"/>
    <property type="evidence" value="ECO:0007669"/>
    <property type="project" value="UniProtKB-ARBA"/>
</dbReference>
<evidence type="ECO:0000256" key="14">
    <source>
        <dbReference type="ARBA" id="ARBA00061536"/>
    </source>
</evidence>
<keyword evidence="8" id="KW-0694">RNA-binding</keyword>
<evidence type="ECO:0000256" key="10">
    <source>
        <dbReference type="ARBA" id="ARBA00022980"/>
    </source>
</evidence>
<feature type="coiled-coil region" evidence="18">
    <location>
        <begin position="396"/>
        <end position="423"/>
    </location>
</feature>
<dbReference type="Ensembl" id="ENSEBUT00000013776.1">
    <property type="protein sequence ID" value="ENSEBUP00000013200.1"/>
    <property type="gene ID" value="ENSEBUG00000008346.1"/>
</dbReference>
<keyword evidence="5" id="KW-0699">rRNA-binding</keyword>
<sequence length="433" mass="49287">MSTWCSTSSSRSGRDHVTDKMAALISSVLFRRPCRTTACLTQLNRTLLSDSYADTSLWESRRPEPYSLDELSQSMDTTYEKKYPVSSLTIDRFINNITSCDDVESAEYYLYKFRHSPNSCFLREWTIHDWMRKCMKYDSMDKMLYTLRNKVQYGIFLDPFAFNLLLDHFIRRKDYRAATAVAVEAALQESLDEPLTQLLALYGLHNFLSSNPILQWEEEKNVAVGLLLAGRTLHNTVGYSSMLMSYALLGKVERVHGLHAVHTRAPLLWTPGYLERGLAVMEEVVASLGMTRLTKDSVGFMEQTLCDLHQAEVSAANKDDSKAEDADDVEKDRMAVSRSLQLELDEPQTTIANLQEKFESLKSALDQASHIMDDSTVTAVTALVQEKLPQLESEGSKAFEELVHKWEAQREELLRAEDETKEQVKKELQSSDG</sequence>
<evidence type="ECO:0000256" key="16">
    <source>
        <dbReference type="ARBA" id="ARBA00074987"/>
    </source>
</evidence>
<dbReference type="PANTHER" id="PTHR21393:SF0">
    <property type="entry name" value="SMALL RIBOSOMAL SUBUNIT PROTEIN MS27"/>
    <property type="match status" value="1"/>
</dbReference>
<keyword evidence="3" id="KW-0963">Cytoplasm</keyword>
<dbReference type="GeneTree" id="ENSGT00390000007246"/>
<keyword evidence="11 18" id="KW-0175">Coiled coil</keyword>
<dbReference type="InterPro" id="IPR034913">
    <property type="entry name" value="mS27/PTCD2"/>
</dbReference>
<evidence type="ECO:0000256" key="4">
    <source>
        <dbReference type="ARBA" id="ARBA00022555"/>
    </source>
</evidence>
<dbReference type="GO" id="GO:0005763">
    <property type="term" value="C:mitochondrial small ribosomal subunit"/>
    <property type="evidence" value="ECO:0007669"/>
    <property type="project" value="UniProtKB-ARBA"/>
</dbReference>
<evidence type="ECO:0000256" key="8">
    <source>
        <dbReference type="ARBA" id="ARBA00022884"/>
    </source>
</evidence>
<evidence type="ECO:0000256" key="18">
    <source>
        <dbReference type="SAM" id="Coils"/>
    </source>
</evidence>
<keyword evidence="12" id="KW-0496">Mitochondrion</keyword>
<evidence type="ECO:0000256" key="1">
    <source>
        <dbReference type="ARBA" id="ARBA00004173"/>
    </source>
</evidence>
<dbReference type="OMA" id="SILETWH"/>
<evidence type="ECO:0000313" key="19">
    <source>
        <dbReference type="Ensembl" id="ENSEBUP00000013200.1"/>
    </source>
</evidence>
<keyword evidence="10" id="KW-0689">Ribosomal protein</keyword>
<evidence type="ECO:0000256" key="6">
    <source>
        <dbReference type="ARBA" id="ARBA00022737"/>
    </source>
</evidence>
<keyword evidence="6" id="KW-0677">Repeat</keyword>
<evidence type="ECO:0000256" key="12">
    <source>
        <dbReference type="ARBA" id="ARBA00023128"/>
    </source>
</evidence>
<dbReference type="GO" id="GO:0000049">
    <property type="term" value="F:tRNA binding"/>
    <property type="evidence" value="ECO:0007669"/>
    <property type="project" value="UniProtKB-KW"/>
</dbReference>
<evidence type="ECO:0000313" key="20">
    <source>
        <dbReference type="Proteomes" id="UP000694388"/>
    </source>
</evidence>
<keyword evidence="13" id="KW-0687">Ribonucleoprotein</keyword>
<organism evidence="19 20">
    <name type="scientific">Eptatretus burgeri</name>
    <name type="common">Inshore hagfish</name>
    <dbReference type="NCBI Taxonomy" id="7764"/>
    <lineage>
        <taxon>Eukaryota</taxon>
        <taxon>Metazoa</taxon>
        <taxon>Chordata</taxon>
        <taxon>Craniata</taxon>
        <taxon>Vertebrata</taxon>
        <taxon>Cyclostomata</taxon>
        <taxon>Myxini</taxon>
        <taxon>Myxiniformes</taxon>
        <taxon>Myxinidae</taxon>
        <taxon>Eptatretinae</taxon>
        <taxon>Eptatretus</taxon>
    </lineage>
</organism>
<evidence type="ECO:0000256" key="9">
    <source>
        <dbReference type="ARBA" id="ARBA00022946"/>
    </source>
</evidence>
<evidence type="ECO:0000256" key="11">
    <source>
        <dbReference type="ARBA" id="ARBA00023054"/>
    </source>
</evidence>
<dbReference type="GO" id="GO:0006417">
    <property type="term" value="P:regulation of translation"/>
    <property type="evidence" value="ECO:0007669"/>
    <property type="project" value="UniProtKB-KW"/>
</dbReference>
<name>A0A8C4QD00_EPTBU</name>